<reference evidence="2" key="2">
    <citation type="submission" date="2019-04" db="UniProtKB">
        <authorList>
            <consortium name="EnsemblPlants"/>
        </authorList>
    </citation>
    <scope>IDENTIFICATION</scope>
    <source>
        <strain evidence="2">cv. Heinz 1706</strain>
    </source>
</reference>
<evidence type="ECO:0000313" key="2">
    <source>
        <dbReference type="EnsemblPlants" id="Solyc00g019630.2.1"/>
    </source>
</evidence>
<keyword evidence="3" id="KW-1185">Reference proteome</keyword>
<proteinExistence type="predicted"/>
<dbReference type="AlphaFoldDB" id="A0A494G8X5"/>
<feature type="compositionally biased region" description="Basic and acidic residues" evidence="1">
    <location>
        <begin position="39"/>
        <end position="49"/>
    </location>
</feature>
<name>A0A494G8X5_SOLLC</name>
<dbReference type="InParanoid" id="A0A494G8X5"/>
<dbReference type="EnsemblPlants" id="Solyc00g019630.2.1">
    <property type="protein sequence ID" value="Solyc00g019630.2.1"/>
    <property type="gene ID" value="Solyc00g019630.2"/>
</dbReference>
<evidence type="ECO:0000313" key="3">
    <source>
        <dbReference type="Proteomes" id="UP000004994"/>
    </source>
</evidence>
<evidence type="ECO:0000256" key="1">
    <source>
        <dbReference type="SAM" id="MobiDB-lite"/>
    </source>
</evidence>
<dbReference type="Proteomes" id="UP000004994">
    <property type="component" value="Unassembled WGS sequence"/>
</dbReference>
<organism evidence="2">
    <name type="scientific">Solanum lycopersicum</name>
    <name type="common">Tomato</name>
    <name type="synonym">Lycopersicon esculentum</name>
    <dbReference type="NCBI Taxonomy" id="4081"/>
    <lineage>
        <taxon>Eukaryota</taxon>
        <taxon>Viridiplantae</taxon>
        <taxon>Streptophyta</taxon>
        <taxon>Embryophyta</taxon>
        <taxon>Tracheophyta</taxon>
        <taxon>Spermatophyta</taxon>
        <taxon>Magnoliopsida</taxon>
        <taxon>eudicotyledons</taxon>
        <taxon>Gunneridae</taxon>
        <taxon>Pentapetalae</taxon>
        <taxon>asterids</taxon>
        <taxon>lamiids</taxon>
        <taxon>Solanales</taxon>
        <taxon>Solanaceae</taxon>
        <taxon>Solanoideae</taxon>
        <taxon>Solaneae</taxon>
        <taxon>Solanum</taxon>
        <taxon>Solanum subgen. Lycopersicon</taxon>
    </lineage>
</organism>
<reference evidence="2" key="1">
    <citation type="journal article" date="2012" name="Nature">
        <title>The tomato genome sequence provides insights into fleshy fruit evolution.</title>
        <authorList>
            <consortium name="Tomato Genome Consortium"/>
        </authorList>
    </citation>
    <scope>NUCLEOTIDE SEQUENCE [LARGE SCALE GENOMIC DNA]</scope>
    <source>
        <strain evidence="2">cv. Heinz 1706</strain>
    </source>
</reference>
<feature type="region of interest" description="Disordered" evidence="1">
    <location>
        <begin position="1"/>
        <end position="60"/>
    </location>
</feature>
<feature type="compositionally biased region" description="Basic residues" evidence="1">
    <location>
        <begin position="26"/>
        <end position="38"/>
    </location>
</feature>
<dbReference type="PaxDb" id="4081-Solyc00g019630.1.1"/>
<sequence length="60" mass="6462">MSSRHATTTRDHTASARTQLVSTVRARPHGVVRRGALHHKIEPKLHEGKAAASPAPPLPL</sequence>
<protein>
    <submittedName>
        <fullName evidence="2">Uncharacterized protein</fullName>
    </submittedName>
</protein>
<accession>A0A494G8X5</accession>
<dbReference type="Gramene" id="Solyc00g019630.2.1">
    <property type="protein sequence ID" value="Solyc00g019630.2.1"/>
    <property type="gene ID" value="Solyc00g019630.2"/>
</dbReference>